<organism evidence="4 5">
    <name type="scientific">Gemmatimonas phototrophica</name>
    <dbReference type="NCBI Taxonomy" id="1379270"/>
    <lineage>
        <taxon>Bacteria</taxon>
        <taxon>Pseudomonadati</taxon>
        <taxon>Gemmatimonadota</taxon>
        <taxon>Gemmatimonadia</taxon>
        <taxon>Gemmatimonadales</taxon>
        <taxon>Gemmatimonadaceae</taxon>
        <taxon>Gemmatimonas</taxon>
    </lineage>
</organism>
<dbReference type="Pfam" id="PF09423">
    <property type="entry name" value="PhoD"/>
    <property type="match status" value="1"/>
</dbReference>
<keyword evidence="1" id="KW-0732">Signal</keyword>
<evidence type="ECO:0000259" key="3">
    <source>
        <dbReference type="Pfam" id="PF16655"/>
    </source>
</evidence>
<dbReference type="CDD" id="cd07389">
    <property type="entry name" value="MPP_PhoD"/>
    <property type="match status" value="1"/>
</dbReference>
<feature type="domain" description="Phospholipase D N-terminal" evidence="3">
    <location>
        <begin position="39"/>
        <end position="135"/>
    </location>
</feature>
<name>A0A143BMY0_9BACT</name>
<dbReference type="RefSeq" id="WP_043579385.1">
    <property type="nucleotide sequence ID" value="NZ_CP011454.1"/>
</dbReference>
<evidence type="ECO:0000313" key="5">
    <source>
        <dbReference type="Proteomes" id="UP000076404"/>
    </source>
</evidence>
<dbReference type="KEGG" id="gph:GEMMAAP_15890"/>
<proteinExistence type="predicted"/>
<dbReference type="GO" id="GO:0003993">
    <property type="term" value="F:acid phosphatase activity"/>
    <property type="evidence" value="ECO:0007669"/>
    <property type="project" value="InterPro"/>
</dbReference>
<reference evidence="4 5" key="2">
    <citation type="journal article" date="2016" name="Environ. Microbiol. Rep.">
        <title>Metagenomic evidence for the presence of phototrophic Gemmatimonadetes bacteria in diverse environments.</title>
        <authorList>
            <person name="Zeng Y."/>
            <person name="Baumbach J."/>
            <person name="Barbosa E.G."/>
            <person name="Azevedo V."/>
            <person name="Zhang C."/>
            <person name="Koblizek M."/>
        </authorList>
    </citation>
    <scope>NUCLEOTIDE SEQUENCE [LARGE SCALE GENOMIC DNA]</scope>
    <source>
        <strain evidence="4 5">AP64</strain>
    </source>
</reference>
<evidence type="ECO:0008006" key="6">
    <source>
        <dbReference type="Google" id="ProtNLM"/>
    </source>
</evidence>
<accession>A0A143BMY0</accession>
<protein>
    <recommendedName>
        <fullName evidence="6">Alkaline phosphatase</fullName>
    </recommendedName>
</protein>
<dbReference type="InterPro" id="IPR018946">
    <property type="entry name" value="PhoD-like_MPP"/>
</dbReference>
<feature type="domain" description="PhoD-like phosphatase metallophosphatase" evidence="2">
    <location>
        <begin position="147"/>
        <end position="481"/>
    </location>
</feature>
<dbReference type="eggNOG" id="COG3540">
    <property type="taxonomic scope" value="Bacteria"/>
</dbReference>
<dbReference type="OrthoDB" id="9763616at2"/>
<dbReference type="InterPro" id="IPR032093">
    <property type="entry name" value="PhoD_N"/>
</dbReference>
<dbReference type="Gene3D" id="3.60.21.70">
    <property type="entry name" value="PhoD-like phosphatase"/>
    <property type="match status" value="1"/>
</dbReference>
<evidence type="ECO:0000313" key="4">
    <source>
        <dbReference type="EMBL" id="AMW05872.1"/>
    </source>
</evidence>
<gene>
    <name evidence="4" type="ORF">GEMMAAP_15890</name>
</gene>
<dbReference type="InterPro" id="IPR038607">
    <property type="entry name" value="PhoD-like_sf"/>
</dbReference>
<dbReference type="SUPFAM" id="SSF49363">
    <property type="entry name" value="Purple acid phosphatase, N-terminal domain"/>
    <property type="match status" value="1"/>
</dbReference>
<dbReference type="InterPro" id="IPR052900">
    <property type="entry name" value="Phospholipid_Metab_Enz"/>
</dbReference>
<dbReference type="SUPFAM" id="SSF56300">
    <property type="entry name" value="Metallo-dependent phosphatases"/>
    <property type="match status" value="1"/>
</dbReference>
<dbReference type="Proteomes" id="UP000076404">
    <property type="component" value="Chromosome"/>
</dbReference>
<dbReference type="GO" id="GO:0046872">
    <property type="term" value="F:metal ion binding"/>
    <property type="evidence" value="ECO:0007669"/>
    <property type="project" value="InterPro"/>
</dbReference>
<reference evidence="4 5" key="1">
    <citation type="journal article" date="2014" name="Proc. Natl. Acad. Sci. U.S.A.">
        <title>Functional type 2 photosynthetic reaction centers found in the rare bacterial phylum Gemmatimonadetes.</title>
        <authorList>
            <person name="Zeng Y."/>
            <person name="Feng F."/>
            <person name="Medova H."/>
            <person name="Dean J."/>
            <person name="Koblizek M."/>
        </authorList>
    </citation>
    <scope>NUCLEOTIDE SEQUENCE [LARGE SCALE GENOMIC DNA]</scope>
    <source>
        <strain evidence="4 5">AP64</strain>
    </source>
</reference>
<sequence>MDRRLFVSDLARYAALCAVVPNVWRVTSRPRFADDPFQLGVASGDPTPSGGVLWTRLAPRPLEPEGGMNGLRTTVTWELADDEVFTKIVKKGTATAAPELSYSVHVNLEGLASDRWYFYRFMSGGATSKIGRFRTAPASGATTPLAFAVASCQHWEQGHFTALGHLAREEIDLVTHLGDYIYEYAGNSRNVRTHVGLEIRTVDDYRRRYAQYKSDPLLQAAHERCPWVVTWDDHEVDNNYAGLMGENGMESVEQMRQRRAAGYQAWWEHQPVRVPRVQSWADLSITRTIDWGALARFWVMDTRQFRDDQACNDGTQAICDTARDPKRGMLGAAQEQWLVNGLGASQAKWQVLAQQVMMAPYDAAPGDDVRVSMDQWSGYPVARDRLLNEVARRAANRTVVITGDIHTNWVNEIRSDFARPDRPVVAAEFVATSISSGGNGSDVPTARLDAMKRENPHLKWFENRRGYIKCTVDTTTWKADYRSVPFVDKPDAPIATASSWRVEHGRPGIVAG</sequence>
<dbReference type="AlphaFoldDB" id="A0A143BMY0"/>
<dbReference type="Gene3D" id="2.60.40.380">
    <property type="entry name" value="Purple acid phosphatase-like, N-terminal"/>
    <property type="match status" value="1"/>
</dbReference>
<dbReference type="InterPro" id="IPR029052">
    <property type="entry name" value="Metallo-depent_PP-like"/>
</dbReference>
<evidence type="ECO:0000259" key="2">
    <source>
        <dbReference type="Pfam" id="PF09423"/>
    </source>
</evidence>
<dbReference type="PANTHER" id="PTHR43606:SF2">
    <property type="entry name" value="ALKALINE PHOSPHATASE FAMILY PROTEIN (AFU_ORTHOLOGUE AFUA_5G03860)"/>
    <property type="match status" value="1"/>
</dbReference>
<dbReference type="PANTHER" id="PTHR43606">
    <property type="entry name" value="PHOSPHATASE, PUTATIVE (AFU_ORTHOLOGUE AFUA_6G08710)-RELATED"/>
    <property type="match status" value="1"/>
</dbReference>
<evidence type="ECO:0000256" key="1">
    <source>
        <dbReference type="ARBA" id="ARBA00022729"/>
    </source>
</evidence>
<dbReference type="InterPro" id="IPR008963">
    <property type="entry name" value="Purple_acid_Pase-like_N"/>
</dbReference>
<dbReference type="Pfam" id="PF16655">
    <property type="entry name" value="PhoD_N"/>
    <property type="match status" value="1"/>
</dbReference>
<dbReference type="STRING" id="1379270.GEMMAAP_15890"/>
<keyword evidence="5" id="KW-1185">Reference proteome</keyword>
<dbReference type="EMBL" id="CP011454">
    <property type="protein sequence ID" value="AMW05872.1"/>
    <property type="molecule type" value="Genomic_DNA"/>
</dbReference>